<dbReference type="CDD" id="cd06911">
    <property type="entry name" value="VirB9_CagX_TrbG"/>
    <property type="match status" value="1"/>
</dbReference>
<dbReference type="InterPro" id="IPR038161">
    <property type="entry name" value="VirB9/CagX/TrbG_C_sf"/>
</dbReference>
<accession>A0A1G4PTM1</accession>
<sequence>MHALVWTLSLSLSIAGLAGCATAGTALRPPVEPRFAPAQRQMPIASAVTVRPLDTAVLPAGLILSMPVPQVTPVATGGAKPLDRIAAANKAAVQEPRADGFINAIQVFPYWAGALYRVYTAPDRVTDIALQGGEQLIAISAGDTTRWTIGNTHSGAGTDQTVHILVKPQLSGLATNLVIATDRRTYHLQVESTPATAMAAISWRYPQDELLAVQATAKAQAVKAPTADGIALDDLHFGYAITGSAPAWRPVRAFDDGVRVYIEFPKTLDAAEMPPLFLAGPDGKAELTNYRVSRNFYIVDRLFQVAELRLGEKPQAIVRITATTASGGRHD</sequence>
<keyword evidence="5" id="KW-1185">Reference proteome</keyword>
<protein>
    <submittedName>
        <fullName evidence="4">Type IV secretion system protein VirB9</fullName>
    </submittedName>
</protein>
<name>A0A1G4PTM1_9CAUL</name>
<keyword evidence="2 3" id="KW-0732">Signal</keyword>
<comment type="similarity">
    <text evidence="1">Belongs to the TrbG/VirB9 family.</text>
</comment>
<dbReference type="Gene3D" id="2.60.40.2500">
    <property type="match status" value="1"/>
</dbReference>
<dbReference type="OrthoDB" id="9815808at2"/>
<gene>
    <name evidence="4" type="ORF">SAMN02927928_0658</name>
</gene>
<dbReference type="AlphaFoldDB" id="A0A1G4PTM1"/>
<reference evidence="5" key="1">
    <citation type="submission" date="2016-10" db="EMBL/GenBank/DDBJ databases">
        <authorList>
            <person name="Varghese N."/>
            <person name="Submissions S."/>
        </authorList>
    </citation>
    <scope>NUCLEOTIDE SEQUENCE [LARGE SCALE GENOMIC DNA]</scope>
    <source>
        <strain evidence="5">CGMCC 1.3431</strain>
    </source>
</reference>
<dbReference type="Pfam" id="PF03524">
    <property type="entry name" value="CagX"/>
    <property type="match status" value="1"/>
</dbReference>
<proteinExistence type="inferred from homology"/>
<dbReference type="NCBIfam" id="TIGR02775">
    <property type="entry name" value="TrbG_Ti"/>
    <property type="match status" value="1"/>
</dbReference>
<evidence type="ECO:0000256" key="3">
    <source>
        <dbReference type="SAM" id="SignalP"/>
    </source>
</evidence>
<dbReference type="STRING" id="260084.SAMN02927928_0658"/>
<dbReference type="Proteomes" id="UP000199150">
    <property type="component" value="Unassembled WGS sequence"/>
</dbReference>
<feature type="chain" id="PRO_5011608196" evidence="3">
    <location>
        <begin position="24"/>
        <end position="331"/>
    </location>
</feature>
<organism evidence="4 5">
    <name type="scientific">Asticcacaulis taihuensis</name>
    <dbReference type="NCBI Taxonomy" id="260084"/>
    <lineage>
        <taxon>Bacteria</taxon>
        <taxon>Pseudomonadati</taxon>
        <taxon>Pseudomonadota</taxon>
        <taxon>Alphaproteobacteria</taxon>
        <taxon>Caulobacterales</taxon>
        <taxon>Caulobacteraceae</taxon>
        <taxon>Asticcacaulis</taxon>
    </lineage>
</organism>
<evidence type="ECO:0000313" key="4">
    <source>
        <dbReference type="EMBL" id="SCW35653.1"/>
    </source>
</evidence>
<evidence type="ECO:0000256" key="1">
    <source>
        <dbReference type="ARBA" id="ARBA00006135"/>
    </source>
</evidence>
<dbReference type="RefSeq" id="WP_090643609.1">
    <property type="nucleotide sequence ID" value="NZ_CBCRYE010000001.1"/>
</dbReference>
<dbReference type="InterPro" id="IPR010258">
    <property type="entry name" value="Conjugal_tfr_TrbG/VirB9/CagX"/>
</dbReference>
<evidence type="ECO:0000256" key="2">
    <source>
        <dbReference type="ARBA" id="ARBA00022729"/>
    </source>
</evidence>
<feature type="signal peptide" evidence="3">
    <location>
        <begin position="1"/>
        <end position="23"/>
    </location>
</feature>
<dbReference type="InterPro" id="IPR033645">
    <property type="entry name" value="VirB9/CagX/TrbG_C"/>
</dbReference>
<evidence type="ECO:0000313" key="5">
    <source>
        <dbReference type="Proteomes" id="UP000199150"/>
    </source>
</evidence>
<dbReference type="EMBL" id="FMTS01000001">
    <property type="protein sequence ID" value="SCW35653.1"/>
    <property type="molecule type" value="Genomic_DNA"/>
</dbReference>
<dbReference type="InterPro" id="IPR014142">
    <property type="entry name" value="TrbG_Ti"/>
</dbReference>